<protein>
    <submittedName>
        <fullName evidence="4">Xanthine dehydrogenase molybdenum-binding subunit XdhA</fullName>
        <ecNumber evidence="4">1.17.1.4</ecNumber>
    </submittedName>
</protein>
<dbReference type="Pfam" id="PF01315">
    <property type="entry name" value="Ald_Xan_dh_C"/>
    <property type="match status" value="1"/>
</dbReference>
<feature type="domain" description="Aldehyde oxidase/xanthine dehydrogenase a/b hammerhead" evidence="3">
    <location>
        <begin position="26"/>
        <end position="138"/>
    </location>
</feature>
<dbReference type="Pfam" id="PF20256">
    <property type="entry name" value="MoCoBD_2"/>
    <property type="match status" value="1"/>
</dbReference>
<name>A0ABZ3JA26_SPOA4</name>
<dbReference type="InterPro" id="IPR046867">
    <property type="entry name" value="AldOxase/xan_DH_MoCoBD2"/>
</dbReference>
<dbReference type="InterPro" id="IPR008274">
    <property type="entry name" value="AldOxase/xan_DH_MoCoBD1"/>
</dbReference>
<dbReference type="PANTHER" id="PTHR11908:SF132">
    <property type="entry name" value="ALDEHYDE OXIDASE 1-RELATED"/>
    <property type="match status" value="1"/>
</dbReference>
<keyword evidence="2 4" id="KW-0560">Oxidoreductase</keyword>
<evidence type="ECO:0000313" key="5">
    <source>
        <dbReference type="Proteomes" id="UP000216052"/>
    </source>
</evidence>
<dbReference type="Gene3D" id="3.30.365.10">
    <property type="entry name" value="Aldehyde oxidase/xanthine dehydrogenase, molybdopterin binding domain"/>
    <property type="match status" value="4"/>
</dbReference>
<keyword evidence="1" id="KW-0500">Molybdenum</keyword>
<accession>A0ABZ3JA26</accession>
<sequence length="759" mass="82495">MDEKPARNFKYVGRSIPIDDGAAKASGQIRYTGDMAVDGTLYAQLVFSPVPHGRIRSIDTAAAMAVPGVVKIYTRENSTRVKYNAQMWFAGQNASEDQELFPAVVRYVGDTVAAVVAETKEAANTAAGLIKAEFDPLPVVIDPEAALSGEVKLHDSGNPFFSMETGCGDVQPFLHSDGKNFVIEDRVETPKIHHAAMETHVCIAVPDHRGRMTVYSPCQIVYSVRLIVAKVLGVPYHKVRIIKTPIGGSFGGKQEVTLETYCAYFAKDLNRPVKIEFDRWASIVATRTRTKTIGYVKTVVTPEGRILARDIKQIVDTGAYTSNGRAICYAMAKKLFRLYRIPNQHYRAVAVHTNTAIAGAARGYGSPQVQTITEINLDNAARRLKMDPVALRLQNLVHPYDDDPSGGPNLGDARIIDCVHKGAEAFGWRQKWNRPKQTGRWRTGVGMACATHVNGYYGAYQEFGTMTIRMLEDGSIMLNAGLHDLGNGTVTAMKQIVAEVLDISLAMIEAPEADTDISPYDIGCQASRVIHVCGANAMRAAEELRDLFIREAAKIFSCREDEVTLENGRIWPGCEPEKGVSYGQMAAAIQQKNQIELIRTVTYQSPANPGSYAVNFVEVAVDTFTGFVKVTDVVAVHDVGQAINTGFVEGQIHGGIQMGLGMAISEDLDYDAKTGVARGSRFSKYHLINAPDMPPVKVILIENGGEYGPYGAKSVGEIATIPITAATVNAINHALETNLTALPVTPAKIMAALAMRQAN</sequence>
<dbReference type="InterPro" id="IPR036856">
    <property type="entry name" value="Ald_Oxase/Xan_DH_a/b_sf"/>
</dbReference>
<evidence type="ECO:0000313" key="4">
    <source>
        <dbReference type="EMBL" id="XFO74681.1"/>
    </source>
</evidence>
<dbReference type="PANTHER" id="PTHR11908">
    <property type="entry name" value="XANTHINE DEHYDROGENASE"/>
    <property type="match status" value="1"/>
</dbReference>
<dbReference type="SUPFAM" id="SSF54665">
    <property type="entry name" value="CO dehydrogenase molybdoprotein N-domain-like"/>
    <property type="match status" value="1"/>
</dbReference>
<dbReference type="Pfam" id="PF02738">
    <property type="entry name" value="MoCoBD_1"/>
    <property type="match status" value="1"/>
</dbReference>
<dbReference type="SUPFAM" id="SSF56003">
    <property type="entry name" value="Molybdenum cofactor-binding domain"/>
    <property type="match status" value="1"/>
</dbReference>
<evidence type="ECO:0000259" key="3">
    <source>
        <dbReference type="SMART" id="SM01008"/>
    </source>
</evidence>
<organism evidence="4 5">
    <name type="scientific">Sporomusa acidovorans (strain ATCC 49682 / DSM 3132 / Mol)</name>
    <dbReference type="NCBI Taxonomy" id="1123286"/>
    <lineage>
        <taxon>Bacteria</taxon>
        <taxon>Bacillati</taxon>
        <taxon>Bacillota</taxon>
        <taxon>Negativicutes</taxon>
        <taxon>Selenomonadales</taxon>
        <taxon>Sporomusaceae</taxon>
        <taxon>Sporomusa</taxon>
    </lineage>
</organism>
<dbReference type="EC" id="1.17.1.4" evidence="4"/>
<reference evidence="4" key="1">
    <citation type="submission" date="2024-05" db="EMBL/GenBank/DDBJ databases">
        <title>Isolation and characterization of Sporomusa carbonis sp. nov., a carboxydotrophic hydrogenogen in the genus of Sporomusa isolated from a charcoal burning pile.</title>
        <authorList>
            <person name="Boeer T."/>
            <person name="Rosenbaum F."/>
            <person name="Eysell L."/>
            <person name="Mueller V."/>
            <person name="Daniel R."/>
            <person name="Poehlein A."/>
        </authorList>
    </citation>
    <scope>NUCLEOTIDE SEQUENCE [LARGE SCALE GENOMIC DNA]</scope>
    <source>
        <strain evidence="4">DSM 3132</strain>
    </source>
</reference>
<dbReference type="Proteomes" id="UP000216052">
    <property type="component" value="Chromosome"/>
</dbReference>
<dbReference type="EMBL" id="CP155571">
    <property type="protein sequence ID" value="XFO74681.1"/>
    <property type="molecule type" value="Genomic_DNA"/>
</dbReference>
<dbReference type="SMART" id="SM01008">
    <property type="entry name" value="Ald_Xan_dh_C"/>
    <property type="match status" value="1"/>
</dbReference>
<evidence type="ECO:0000256" key="2">
    <source>
        <dbReference type="ARBA" id="ARBA00023002"/>
    </source>
</evidence>
<proteinExistence type="predicted"/>
<dbReference type="InterPro" id="IPR000674">
    <property type="entry name" value="Ald_Oxase/Xan_DH_a/b"/>
</dbReference>
<dbReference type="InterPro" id="IPR037165">
    <property type="entry name" value="AldOxase/xan_DH_Mopterin-bd_sf"/>
</dbReference>
<gene>
    <name evidence="4" type="primary">xdhA_2</name>
    <name evidence="4" type="ORF">SPACI_047920</name>
</gene>
<keyword evidence="5" id="KW-1185">Reference proteome</keyword>
<evidence type="ECO:0000256" key="1">
    <source>
        <dbReference type="ARBA" id="ARBA00022505"/>
    </source>
</evidence>
<dbReference type="GO" id="GO:0004854">
    <property type="term" value="F:xanthine dehydrogenase activity"/>
    <property type="evidence" value="ECO:0007669"/>
    <property type="project" value="UniProtKB-EC"/>
</dbReference>
<dbReference type="Gene3D" id="3.90.1170.50">
    <property type="entry name" value="Aldehyde oxidase/xanthine dehydrogenase, a/b hammerhead"/>
    <property type="match status" value="1"/>
</dbReference>
<dbReference type="RefSeq" id="WP_093793227.1">
    <property type="nucleotide sequence ID" value="NZ_CP155571.1"/>
</dbReference>
<dbReference type="InterPro" id="IPR016208">
    <property type="entry name" value="Ald_Oxase/xanthine_DH-like"/>
</dbReference>